<protein>
    <submittedName>
        <fullName evidence="2">Helix-turn-helix domain-containing protein</fullName>
    </submittedName>
</protein>
<keyword evidence="3" id="KW-1185">Reference proteome</keyword>
<reference evidence="2 3" key="1">
    <citation type="submission" date="2016-10" db="EMBL/GenBank/DDBJ databases">
        <authorList>
            <person name="de Groot N.N."/>
        </authorList>
    </citation>
    <scope>NUCLEOTIDE SEQUENCE [LARGE SCALE GENOMIC DNA]</scope>
    <source>
        <strain evidence="2 3">DSM 43794</strain>
    </source>
</reference>
<dbReference type="STRING" id="35622.SAMN04489764_2672"/>
<evidence type="ECO:0000259" key="1">
    <source>
        <dbReference type="PROSITE" id="PS50943"/>
    </source>
</evidence>
<dbReference type="InterPro" id="IPR010982">
    <property type="entry name" value="Lambda_DNA-bd_dom_sf"/>
</dbReference>
<gene>
    <name evidence="2" type="ORF">SAMN04489764_2672</name>
</gene>
<dbReference type="AlphaFoldDB" id="A0A1H1EYR2"/>
<dbReference type="GO" id="GO:0003677">
    <property type="term" value="F:DNA binding"/>
    <property type="evidence" value="ECO:0007669"/>
    <property type="project" value="InterPro"/>
</dbReference>
<evidence type="ECO:0000313" key="2">
    <source>
        <dbReference type="EMBL" id="SDQ93286.1"/>
    </source>
</evidence>
<organism evidence="2 3">
    <name type="scientific">Thermostaphylospora chromogena</name>
    <dbReference type="NCBI Taxonomy" id="35622"/>
    <lineage>
        <taxon>Bacteria</taxon>
        <taxon>Bacillati</taxon>
        <taxon>Actinomycetota</taxon>
        <taxon>Actinomycetes</taxon>
        <taxon>Streptosporangiales</taxon>
        <taxon>Thermomonosporaceae</taxon>
        <taxon>Thermostaphylospora</taxon>
    </lineage>
</organism>
<evidence type="ECO:0000313" key="3">
    <source>
        <dbReference type="Proteomes" id="UP000217103"/>
    </source>
</evidence>
<dbReference type="Pfam" id="PF19054">
    <property type="entry name" value="DUF5753"/>
    <property type="match status" value="1"/>
</dbReference>
<dbReference type="EMBL" id="FNKK01000002">
    <property type="protein sequence ID" value="SDQ93286.1"/>
    <property type="molecule type" value="Genomic_DNA"/>
</dbReference>
<dbReference type="Gene3D" id="1.10.260.40">
    <property type="entry name" value="lambda repressor-like DNA-binding domains"/>
    <property type="match status" value="1"/>
</dbReference>
<dbReference type="InterPro" id="IPR043917">
    <property type="entry name" value="DUF5753"/>
</dbReference>
<dbReference type="SUPFAM" id="SSF47413">
    <property type="entry name" value="lambda repressor-like DNA-binding domains"/>
    <property type="match status" value="1"/>
</dbReference>
<proteinExistence type="predicted"/>
<dbReference type="SMART" id="SM00530">
    <property type="entry name" value="HTH_XRE"/>
    <property type="match status" value="1"/>
</dbReference>
<dbReference type="Proteomes" id="UP000217103">
    <property type="component" value="Unassembled WGS sequence"/>
</dbReference>
<dbReference type="PROSITE" id="PS50943">
    <property type="entry name" value="HTH_CROC1"/>
    <property type="match status" value="1"/>
</dbReference>
<dbReference type="InterPro" id="IPR001387">
    <property type="entry name" value="Cro/C1-type_HTH"/>
</dbReference>
<dbReference type="Pfam" id="PF13560">
    <property type="entry name" value="HTH_31"/>
    <property type="match status" value="1"/>
</dbReference>
<feature type="domain" description="HTH cro/C1-type" evidence="1">
    <location>
        <begin position="16"/>
        <end position="72"/>
    </location>
</feature>
<name>A0A1H1EYR2_9ACTN</name>
<sequence length="294" mass="32941">MAYNSTLGRRQLAERLRRLRLESGLSIDDVAEKLMCSASKISRLETGKRGAVLKDVRDLCQIYGAVDQMEELLALARESRRPGFRHEYGDLRDDTLYPYIQYEEQASRIIDFQTCYVPALLQTEAYARALVRGVLPEIDEEVLVSRVAVRMQRQKLLTKSDGPTLTALIHESVLHHRVGGVTVMREQLDRIIEAAALPSVTVRLIPFTAGATMGFVNTFVLLDLPLSSPPSLVYLEGLTGADYLEKPKEIAVYREAVKNITEKALDPAESIDRIARLREVVFGEQSLQEAGHST</sequence>
<dbReference type="CDD" id="cd00093">
    <property type="entry name" value="HTH_XRE"/>
    <property type="match status" value="1"/>
</dbReference>
<accession>A0A1H1EYR2</accession>